<dbReference type="Pfam" id="PF04339">
    <property type="entry name" value="FemAB_like"/>
    <property type="match status" value="1"/>
</dbReference>
<proteinExistence type="predicted"/>
<dbReference type="Gene3D" id="3.40.630.30">
    <property type="match status" value="1"/>
</dbReference>
<evidence type="ECO:0008006" key="3">
    <source>
        <dbReference type="Google" id="ProtNLM"/>
    </source>
</evidence>
<dbReference type="InterPro" id="IPR007434">
    <property type="entry name" value="FemAB-like"/>
</dbReference>
<accession>A0A1F6UJW5</accession>
<dbReference type="InterPro" id="IPR016181">
    <property type="entry name" value="Acyl_CoA_acyltransferase"/>
</dbReference>
<dbReference type="SUPFAM" id="SSF55729">
    <property type="entry name" value="Acyl-CoA N-acyltransferases (Nat)"/>
    <property type="match status" value="1"/>
</dbReference>
<dbReference type="Proteomes" id="UP000177950">
    <property type="component" value="Unassembled WGS sequence"/>
</dbReference>
<dbReference type="AlphaFoldDB" id="A0A1F6UJW5"/>
<sequence length="382" mass="43429">MQARVLHSLDQLPADTWNTLAGRDNPFLRYEFLAALEHSGCTTPATGWTPHHLLIESGHAGQRQVLAAVPLYLKNNSYGEYVFDWAWADAYARSGLAYYPKLVAAVPFSPVTGARILTRVPGDTAQIEEAAIAASLALAKELSLSSLHWLFTPPAQTERLEGHGLLRRVGYQFHWHNQDYTDFDHFLAGFSSRKRKKIRHERRSVADAGVTLEVCGGAQMTPALWDVFYDFYHLTIRKHGAIPYLTRAFFHELGRSMPDNIVMIFAHHQSRPVAAALNLRGTDTLYGRYWGGEDGYSGLHFETCYYRAIDYCIQHGLRRFEAGAQGEHKLARGFLPVATYSAHWLSHPQFYQAVQDYLRRERHGVESYMTELNEHSPFKRSC</sequence>
<protein>
    <recommendedName>
        <fullName evidence="3">GNAT family N-acetyltransferase</fullName>
    </recommendedName>
</protein>
<comment type="caution">
    <text evidence="1">The sequence shown here is derived from an EMBL/GenBank/DDBJ whole genome shotgun (WGS) entry which is preliminary data.</text>
</comment>
<dbReference type="PANTHER" id="PTHR47017:SF1">
    <property type="entry name" value="ACYL-COA"/>
    <property type="match status" value="1"/>
</dbReference>
<dbReference type="EMBL" id="MFSV01000119">
    <property type="protein sequence ID" value="OGI57670.1"/>
    <property type="molecule type" value="Genomic_DNA"/>
</dbReference>
<gene>
    <name evidence="1" type="ORF">A2V58_03685</name>
</gene>
<evidence type="ECO:0000313" key="1">
    <source>
        <dbReference type="EMBL" id="OGI57670.1"/>
    </source>
</evidence>
<name>A0A1F6UJW5_9PROT</name>
<evidence type="ECO:0000313" key="2">
    <source>
        <dbReference type="Proteomes" id="UP000177950"/>
    </source>
</evidence>
<organism evidence="1 2">
    <name type="scientific">Candidatus Muproteobacteria bacterium RBG_19FT_COMBO_61_10</name>
    <dbReference type="NCBI Taxonomy" id="1817761"/>
    <lineage>
        <taxon>Bacteria</taxon>
        <taxon>Pseudomonadati</taxon>
        <taxon>Pseudomonadota</taxon>
        <taxon>Candidatus Muproteobacteria</taxon>
    </lineage>
</organism>
<dbReference type="PANTHER" id="PTHR47017">
    <property type="entry name" value="ACYL-COA"/>
    <property type="match status" value="1"/>
</dbReference>
<reference evidence="1 2" key="1">
    <citation type="journal article" date="2016" name="Nat. Commun.">
        <title>Thousands of microbial genomes shed light on interconnected biogeochemical processes in an aquifer system.</title>
        <authorList>
            <person name="Anantharaman K."/>
            <person name="Brown C.T."/>
            <person name="Hug L.A."/>
            <person name="Sharon I."/>
            <person name="Castelle C.J."/>
            <person name="Probst A.J."/>
            <person name="Thomas B.C."/>
            <person name="Singh A."/>
            <person name="Wilkins M.J."/>
            <person name="Karaoz U."/>
            <person name="Brodie E.L."/>
            <person name="Williams K.H."/>
            <person name="Hubbard S.S."/>
            <person name="Banfield J.F."/>
        </authorList>
    </citation>
    <scope>NUCLEOTIDE SEQUENCE [LARGE SCALE GENOMIC DNA]</scope>
</reference>